<organism evidence="2">
    <name type="scientific">Melampsora larici-populina (strain 98AG31 / pathotype 3-4-7)</name>
    <name type="common">Poplar leaf rust fungus</name>
    <dbReference type="NCBI Taxonomy" id="747676"/>
    <lineage>
        <taxon>Eukaryota</taxon>
        <taxon>Fungi</taxon>
        <taxon>Dikarya</taxon>
        <taxon>Basidiomycota</taxon>
        <taxon>Pucciniomycotina</taxon>
        <taxon>Pucciniomycetes</taxon>
        <taxon>Pucciniales</taxon>
        <taxon>Melampsoraceae</taxon>
        <taxon>Melampsora</taxon>
    </lineage>
</organism>
<sequence>MAIAHTIPSPTKMPDTVVRTLKICDYMKELDFSPKEFMVTFFSGQYEALNVKRRLMKTGLGIKSTWSILNNLRKLTSSTEEGQADWEVRSVTVCD</sequence>
<reference evidence="2" key="1">
    <citation type="journal article" date="2011" name="Proc. Natl. Acad. Sci. U.S.A.">
        <title>Obligate biotrophy features unraveled by the genomic analysis of rust fungi.</title>
        <authorList>
            <person name="Duplessis S."/>
            <person name="Cuomo C.A."/>
            <person name="Lin Y.-C."/>
            <person name="Aerts A."/>
            <person name="Tisserant E."/>
            <person name="Veneault-Fourrey C."/>
            <person name="Joly D.L."/>
            <person name="Hacquard S."/>
            <person name="Amselem J."/>
            <person name="Cantarel B.L."/>
            <person name="Chiu R."/>
            <person name="Coutinho P.M."/>
            <person name="Feau N."/>
            <person name="Field M."/>
            <person name="Frey P."/>
            <person name="Gelhaye E."/>
            <person name="Goldberg J."/>
            <person name="Grabherr M.G."/>
            <person name="Kodira C.D."/>
            <person name="Kohler A."/>
            <person name="Kuees U."/>
            <person name="Lindquist E.A."/>
            <person name="Lucas S.M."/>
            <person name="Mago R."/>
            <person name="Mauceli E."/>
            <person name="Morin E."/>
            <person name="Murat C."/>
            <person name="Pangilinan J.L."/>
            <person name="Park R."/>
            <person name="Pearson M."/>
            <person name="Quesneville H."/>
            <person name="Rouhier N."/>
            <person name="Sakthikumar S."/>
            <person name="Salamov A.A."/>
            <person name="Schmutz J."/>
            <person name="Selles B."/>
            <person name="Shapiro H."/>
            <person name="Tanguay P."/>
            <person name="Tuskan G.A."/>
            <person name="Henrissat B."/>
            <person name="Van de Peer Y."/>
            <person name="Rouze P."/>
            <person name="Ellis J.G."/>
            <person name="Dodds P.N."/>
            <person name="Schein J.E."/>
            <person name="Zhong S."/>
            <person name="Hamelin R.C."/>
            <person name="Grigoriev I.V."/>
            <person name="Szabo L.J."/>
            <person name="Martin F."/>
        </authorList>
    </citation>
    <scope>NUCLEOTIDE SEQUENCE [LARGE SCALE GENOMIC DNA]</scope>
    <source>
        <strain evidence="2">98AG31 / pathotype 3-4-7</strain>
    </source>
</reference>
<gene>
    <name evidence="1" type="ORF">MELLADRAFT_57606</name>
</gene>
<dbReference type="InParanoid" id="F4S4N7"/>
<evidence type="ECO:0000313" key="1">
    <source>
        <dbReference type="EMBL" id="EGG00318.1"/>
    </source>
</evidence>
<dbReference type="AlphaFoldDB" id="F4S4N7"/>
<dbReference type="KEGG" id="mlr:MELLADRAFT_57606"/>
<dbReference type="EMBL" id="GL883148">
    <property type="protein sequence ID" value="EGG00318.1"/>
    <property type="molecule type" value="Genomic_DNA"/>
</dbReference>
<keyword evidence="2" id="KW-1185">Reference proteome</keyword>
<dbReference type="RefSeq" id="XP_007416337.1">
    <property type="nucleotide sequence ID" value="XM_007416275.1"/>
</dbReference>
<evidence type="ECO:0000313" key="2">
    <source>
        <dbReference type="Proteomes" id="UP000001072"/>
    </source>
</evidence>
<dbReference type="HOGENOM" id="CLU_2483821_0_0_1"/>
<accession>F4S4N7</accession>
<dbReference type="GeneID" id="18929119"/>
<dbReference type="Proteomes" id="UP000001072">
    <property type="component" value="Unassembled WGS sequence"/>
</dbReference>
<proteinExistence type="predicted"/>
<name>F4S4N7_MELLP</name>
<dbReference type="VEuPathDB" id="FungiDB:MELLADRAFT_57606"/>
<protein>
    <submittedName>
        <fullName evidence="1">Uncharacterized protein</fullName>
    </submittedName>
</protein>